<dbReference type="EMBL" id="CCXY01000108">
    <property type="protein sequence ID" value="CEG12124.1"/>
    <property type="molecule type" value="Genomic_DNA"/>
</dbReference>
<dbReference type="EMBL" id="CCXY01000140">
    <property type="protein sequence ID" value="CEG12399.1"/>
    <property type="molecule type" value="Genomic_DNA"/>
</dbReference>
<organism evidence="8">
    <name type="scientific">groundwater metagenome</name>
    <dbReference type="NCBI Taxonomy" id="717931"/>
    <lineage>
        <taxon>unclassified sequences</taxon>
        <taxon>metagenomes</taxon>
        <taxon>ecological metagenomes</taxon>
    </lineage>
</organism>
<dbReference type="PANTHER" id="PTHR36115">
    <property type="entry name" value="PROLINE-RICH ANTIGEN HOMOLOG-RELATED"/>
    <property type="match status" value="1"/>
</dbReference>
<accession>A0A098E9F0</accession>
<keyword evidence="2" id="KW-1003">Cell membrane</keyword>
<dbReference type="GO" id="GO:0005886">
    <property type="term" value="C:plasma membrane"/>
    <property type="evidence" value="ECO:0007669"/>
    <property type="project" value="UniProtKB-SubCell"/>
</dbReference>
<feature type="transmembrane region" description="Helical" evidence="6">
    <location>
        <begin position="14"/>
        <end position="36"/>
    </location>
</feature>
<reference evidence="8" key="1">
    <citation type="submission" date="2014-09" db="EMBL/GenBank/DDBJ databases">
        <authorList>
            <person name="Probst J Alexander"/>
        </authorList>
    </citation>
    <scope>NUCLEOTIDE SEQUENCE</scope>
</reference>
<proteinExistence type="predicted"/>
<name>A0A098E9F0_9ZZZZ</name>
<evidence type="ECO:0000256" key="6">
    <source>
        <dbReference type="SAM" id="Phobius"/>
    </source>
</evidence>
<keyword evidence="5 6" id="KW-0472">Membrane</keyword>
<comment type="subcellular location">
    <subcellularLocation>
        <location evidence="1">Cell membrane</location>
        <topology evidence="1">Multi-pass membrane protein</topology>
    </subcellularLocation>
</comment>
<sequence>MTENIKRVGFGIRLAAYLIDGLIIGLIVFIIGVIFAAYIRQNIFAGGFVFACLFTGIILIPHLIFAEGKYGYTIGKRLCNLRVVTEDNRKIGYLKAFMRKISFIIPFLGPIDSLFIFRKNKQRLFDQVAKTIVIKYNGVVAN</sequence>
<protein>
    <recommendedName>
        <fullName evidence="7">RDD domain-containing protein</fullName>
    </recommendedName>
</protein>
<dbReference type="InterPro" id="IPR010432">
    <property type="entry name" value="RDD"/>
</dbReference>
<evidence type="ECO:0000313" key="8">
    <source>
        <dbReference type="EMBL" id="CEG12124.1"/>
    </source>
</evidence>
<evidence type="ECO:0000256" key="2">
    <source>
        <dbReference type="ARBA" id="ARBA00022475"/>
    </source>
</evidence>
<feature type="transmembrane region" description="Helical" evidence="6">
    <location>
        <begin position="43"/>
        <end position="65"/>
    </location>
</feature>
<evidence type="ECO:0000256" key="5">
    <source>
        <dbReference type="ARBA" id="ARBA00023136"/>
    </source>
</evidence>
<evidence type="ECO:0000259" key="7">
    <source>
        <dbReference type="Pfam" id="PF06271"/>
    </source>
</evidence>
<dbReference type="Pfam" id="PF06271">
    <property type="entry name" value="RDD"/>
    <property type="match status" value="1"/>
</dbReference>
<feature type="transmembrane region" description="Helical" evidence="6">
    <location>
        <begin position="97"/>
        <end position="117"/>
    </location>
</feature>
<keyword evidence="3 6" id="KW-0812">Transmembrane</keyword>
<evidence type="ECO:0000256" key="4">
    <source>
        <dbReference type="ARBA" id="ARBA00022989"/>
    </source>
</evidence>
<evidence type="ECO:0000256" key="1">
    <source>
        <dbReference type="ARBA" id="ARBA00004651"/>
    </source>
</evidence>
<evidence type="ECO:0000256" key="3">
    <source>
        <dbReference type="ARBA" id="ARBA00022692"/>
    </source>
</evidence>
<dbReference type="AlphaFoldDB" id="A0A098E9F0"/>
<dbReference type="InterPro" id="IPR051791">
    <property type="entry name" value="Pra-immunoreactive"/>
</dbReference>
<gene>
    <name evidence="8" type="ORF">MSIBF_A1960013</name>
    <name evidence="9" type="ORF">MSIBF_A2240009</name>
</gene>
<evidence type="ECO:0000313" key="9">
    <source>
        <dbReference type="EMBL" id="CEG12399.1"/>
    </source>
</evidence>
<dbReference type="PANTHER" id="PTHR36115:SF4">
    <property type="entry name" value="MEMBRANE PROTEIN"/>
    <property type="match status" value="1"/>
</dbReference>
<keyword evidence="4 6" id="KW-1133">Transmembrane helix</keyword>
<feature type="domain" description="RDD" evidence="7">
    <location>
        <begin position="9"/>
        <end position="130"/>
    </location>
</feature>